<organism evidence="1">
    <name type="scientific">marine sediment metagenome</name>
    <dbReference type="NCBI Taxonomy" id="412755"/>
    <lineage>
        <taxon>unclassified sequences</taxon>
        <taxon>metagenomes</taxon>
        <taxon>ecological metagenomes</taxon>
    </lineage>
</organism>
<comment type="caution">
    <text evidence="1">The sequence shown here is derived from an EMBL/GenBank/DDBJ whole genome shotgun (WGS) entry which is preliminary data.</text>
</comment>
<dbReference type="AlphaFoldDB" id="A0A0F8Z2Y5"/>
<gene>
    <name evidence="1" type="ORF">LCGC14_3020530</name>
</gene>
<sequence length="66" mass="6778">MSWLAKMAGLAEVPVFVAFGEGAPADAASVLAKTPGLRVVETPRAAGILLVGTSRFASRLGRLIIV</sequence>
<name>A0A0F8Z2Y5_9ZZZZ</name>
<reference evidence="1" key="1">
    <citation type="journal article" date="2015" name="Nature">
        <title>Complex archaea that bridge the gap between prokaryotes and eukaryotes.</title>
        <authorList>
            <person name="Spang A."/>
            <person name="Saw J.H."/>
            <person name="Jorgensen S.L."/>
            <person name="Zaremba-Niedzwiedzka K."/>
            <person name="Martijn J."/>
            <person name="Lind A.E."/>
            <person name="van Eijk R."/>
            <person name="Schleper C."/>
            <person name="Guy L."/>
            <person name="Ettema T.J."/>
        </authorList>
    </citation>
    <scope>NUCLEOTIDE SEQUENCE</scope>
</reference>
<evidence type="ECO:0000313" key="1">
    <source>
        <dbReference type="EMBL" id="KKK60819.1"/>
    </source>
</evidence>
<protein>
    <submittedName>
        <fullName evidence="1">Uncharacterized protein</fullName>
    </submittedName>
</protein>
<proteinExistence type="predicted"/>
<accession>A0A0F8Z2Y5</accession>
<dbReference type="EMBL" id="LAZR01062779">
    <property type="protein sequence ID" value="KKK60819.1"/>
    <property type="molecule type" value="Genomic_DNA"/>
</dbReference>
<feature type="non-terminal residue" evidence="1">
    <location>
        <position position="66"/>
    </location>
</feature>